<reference evidence="4" key="1">
    <citation type="submission" date="2013-08" db="EMBL/GenBank/DDBJ databases">
        <title>Intrasporangium oryzae NRRL B-24470.</title>
        <authorList>
            <person name="Liu H."/>
            <person name="Wang G."/>
        </authorList>
    </citation>
    <scope>NUCLEOTIDE SEQUENCE [LARGE SCALE GENOMIC DNA]</scope>
    <source>
        <strain evidence="4">Q5-1</strain>
    </source>
</reference>
<evidence type="ECO:0000313" key="3">
    <source>
        <dbReference type="EMBL" id="EWT07409.1"/>
    </source>
</evidence>
<proteinExistence type="predicted"/>
<dbReference type="Proteomes" id="UP000019494">
    <property type="component" value="Unassembled WGS sequence"/>
</dbReference>
<dbReference type="InterPro" id="IPR035940">
    <property type="entry name" value="CAP_sf"/>
</dbReference>
<feature type="compositionally biased region" description="Pro residues" evidence="1">
    <location>
        <begin position="1"/>
        <end position="13"/>
    </location>
</feature>
<evidence type="ECO:0000259" key="2">
    <source>
        <dbReference type="Pfam" id="PF00188"/>
    </source>
</evidence>
<gene>
    <name evidence="3" type="ORF">N864_07145</name>
</gene>
<dbReference type="PANTHER" id="PTHR31157:SF1">
    <property type="entry name" value="SCP DOMAIN-CONTAINING PROTEIN"/>
    <property type="match status" value="1"/>
</dbReference>
<dbReference type="Gene3D" id="3.40.33.10">
    <property type="entry name" value="CAP"/>
    <property type="match status" value="1"/>
</dbReference>
<dbReference type="PATRIC" id="fig|584657.3.peg.581"/>
<dbReference type="AlphaFoldDB" id="W9GU49"/>
<dbReference type="Pfam" id="PF00188">
    <property type="entry name" value="CAP"/>
    <property type="match status" value="1"/>
</dbReference>
<dbReference type="PANTHER" id="PTHR31157">
    <property type="entry name" value="SCP DOMAIN-CONTAINING PROTEIN"/>
    <property type="match status" value="1"/>
</dbReference>
<dbReference type="SUPFAM" id="SSF55797">
    <property type="entry name" value="PR-1-like"/>
    <property type="match status" value="1"/>
</dbReference>
<keyword evidence="4" id="KW-1185">Reference proteome</keyword>
<name>W9GU49_9MICO</name>
<dbReference type="EMBL" id="AWQS01000012">
    <property type="protein sequence ID" value="EWT07409.1"/>
    <property type="molecule type" value="Genomic_DNA"/>
</dbReference>
<feature type="region of interest" description="Disordered" evidence="1">
    <location>
        <begin position="1"/>
        <end position="20"/>
    </location>
</feature>
<dbReference type="RefSeq" id="WP_276203089.1">
    <property type="nucleotide sequence ID" value="NZ_AWQS01000012.1"/>
</dbReference>
<dbReference type="CDD" id="cd05379">
    <property type="entry name" value="CAP_bacterial"/>
    <property type="match status" value="1"/>
</dbReference>
<protein>
    <recommendedName>
        <fullName evidence="2">SCP domain-containing protein</fullName>
    </recommendedName>
</protein>
<dbReference type="InterPro" id="IPR014044">
    <property type="entry name" value="CAP_dom"/>
</dbReference>
<sequence length="142" mass="14676">MQPSPTSPPPPAPAGSTSSTARVVQLVNAARAKAGCRPVSVNSALTGAAQAHSADMARNNYFSHTSLDGRTAMQRMRAAGFTGSLMGENIAAGQTTADSVMSAWMKSSGHRANILNCGYRFIGVGHATGGSYGHYWTQDFGG</sequence>
<evidence type="ECO:0000313" key="4">
    <source>
        <dbReference type="Proteomes" id="UP000019494"/>
    </source>
</evidence>
<evidence type="ECO:0000256" key="1">
    <source>
        <dbReference type="SAM" id="MobiDB-lite"/>
    </source>
</evidence>
<feature type="domain" description="SCP" evidence="2">
    <location>
        <begin position="25"/>
        <end position="140"/>
    </location>
</feature>
<comment type="caution">
    <text evidence="3">The sequence shown here is derived from an EMBL/GenBank/DDBJ whole genome shotgun (WGS) entry which is preliminary data.</text>
</comment>
<accession>W9GU49</accession>
<organism evidence="3 4">
    <name type="scientific">Intrasporangium chromatireducens Q5-1</name>
    <dbReference type="NCBI Taxonomy" id="584657"/>
    <lineage>
        <taxon>Bacteria</taxon>
        <taxon>Bacillati</taxon>
        <taxon>Actinomycetota</taxon>
        <taxon>Actinomycetes</taxon>
        <taxon>Micrococcales</taxon>
        <taxon>Intrasporangiaceae</taxon>
        <taxon>Intrasporangium</taxon>
    </lineage>
</organism>